<dbReference type="EMBL" id="MU006227">
    <property type="protein sequence ID" value="KAF2826004.1"/>
    <property type="molecule type" value="Genomic_DNA"/>
</dbReference>
<reference evidence="1" key="1">
    <citation type="journal article" date="2020" name="Stud. Mycol.">
        <title>101 Dothideomycetes genomes: a test case for predicting lifestyles and emergence of pathogens.</title>
        <authorList>
            <person name="Haridas S."/>
            <person name="Albert R."/>
            <person name="Binder M."/>
            <person name="Bloem J."/>
            <person name="Labutti K."/>
            <person name="Salamov A."/>
            <person name="Andreopoulos B."/>
            <person name="Baker S."/>
            <person name="Barry K."/>
            <person name="Bills G."/>
            <person name="Bluhm B."/>
            <person name="Cannon C."/>
            <person name="Castanera R."/>
            <person name="Culley D."/>
            <person name="Daum C."/>
            <person name="Ezra D."/>
            <person name="Gonzalez J."/>
            <person name="Henrissat B."/>
            <person name="Kuo A."/>
            <person name="Liang C."/>
            <person name="Lipzen A."/>
            <person name="Lutzoni F."/>
            <person name="Magnuson J."/>
            <person name="Mondo S."/>
            <person name="Nolan M."/>
            <person name="Ohm R."/>
            <person name="Pangilinan J."/>
            <person name="Park H.-J."/>
            <person name="Ramirez L."/>
            <person name="Alfaro M."/>
            <person name="Sun H."/>
            <person name="Tritt A."/>
            <person name="Yoshinaga Y."/>
            <person name="Zwiers L.-H."/>
            <person name="Turgeon B."/>
            <person name="Goodwin S."/>
            <person name="Spatafora J."/>
            <person name="Crous P."/>
            <person name="Grigoriev I."/>
        </authorList>
    </citation>
    <scope>NUCLEOTIDE SEQUENCE</scope>
    <source>
        <strain evidence="1">CBS 113818</strain>
    </source>
</reference>
<gene>
    <name evidence="1" type="ORF">CC86DRAFT_382963</name>
</gene>
<dbReference type="Proteomes" id="UP000799424">
    <property type="component" value="Unassembled WGS sequence"/>
</dbReference>
<dbReference type="AlphaFoldDB" id="A0A6A6ZZR6"/>
<protein>
    <submittedName>
        <fullName evidence="1">Uncharacterized protein</fullName>
    </submittedName>
</protein>
<keyword evidence="2" id="KW-1185">Reference proteome</keyword>
<dbReference type="OrthoDB" id="3800456at2759"/>
<name>A0A6A6ZZR6_9PLEO</name>
<accession>A0A6A6ZZR6</accession>
<evidence type="ECO:0000313" key="2">
    <source>
        <dbReference type="Proteomes" id="UP000799424"/>
    </source>
</evidence>
<evidence type="ECO:0000313" key="1">
    <source>
        <dbReference type="EMBL" id="KAF2826004.1"/>
    </source>
</evidence>
<proteinExistence type="predicted"/>
<organism evidence="1 2">
    <name type="scientific">Ophiobolus disseminans</name>
    <dbReference type="NCBI Taxonomy" id="1469910"/>
    <lineage>
        <taxon>Eukaryota</taxon>
        <taxon>Fungi</taxon>
        <taxon>Dikarya</taxon>
        <taxon>Ascomycota</taxon>
        <taxon>Pezizomycotina</taxon>
        <taxon>Dothideomycetes</taxon>
        <taxon>Pleosporomycetidae</taxon>
        <taxon>Pleosporales</taxon>
        <taxon>Pleosporineae</taxon>
        <taxon>Phaeosphaeriaceae</taxon>
        <taxon>Ophiobolus</taxon>
    </lineage>
</organism>
<sequence>MPPRDLRALAQEHHEKARASASTSDSPPIPHATFDFLGLSAELRNMVYDVLWKDINRISIYYARSGVIAYYDGTVVDETELTTEAAIRHRDKNRTWPPENGSGLPRWLLANKKMHGEALEQFRLEAHWNM</sequence>